<dbReference type="GO" id="GO:0007030">
    <property type="term" value="P:Golgi organization"/>
    <property type="evidence" value="ECO:0007669"/>
    <property type="project" value="TreeGrafter"/>
</dbReference>
<evidence type="ECO:0000313" key="11">
    <source>
        <dbReference type="Proteomes" id="UP001152523"/>
    </source>
</evidence>
<feature type="domain" description="Sec16 Sec23-binding" evidence="8">
    <location>
        <begin position="751"/>
        <end position="1016"/>
    </location>
</feature>
<keyword evidence="4 6" id="KW-0256">Endoplasmic reticulum</keyword>
<evidence type="ECO:0000259" key="9">
    <source>
        <dbReference type="Pfam" id="PF12932"/>
    </source>
</evidence>
<feature type="compositionally biased region" description="Low complexity" evidence="7">
    <location>
        <begin position="1123"/>
        <end position="1141"/>
    </location>
</feature>
<dbReference type="InterPro" id="IPR024340">
    <property type="entry name" value="Sec16_CCD"/>
</dbReference>
<accession>A0AAV0DIM0</accession>
<evidence type="ECO:0000256" key="2">
    <source>
        <dbReference type="ARBA" id="ARBA00005927"/>
    </source>
</evidence>
<evidence type="ECO:0000313" key="10">
    <source>
        <dbReference type="EMBL" id="CAH9102564.1"/>
    </source>
</evidence>
<dbReference type="PANTHER" id="PTHR13402:SF6">
    <property type="entry name" value="SECRETORY 16, ISOFORM I"/>
    <property type="match status" value="1"/>
</dbReference>
<evidence type="ECO:0000256" key="4">
    <source>
        <dbReference type="ARBA" id="ARBA00022824"/>
    </source>
</evidence>
<comment type="subcellular location">
    <subcellularLocation>
        <location evidence="1">Endoplasmic reticulum</location>
    </subcellularLocation>
    <subcellularLocation>
        <location evidence="6">Golgi apparatus membrane</location>
    </subcellularLocation>
</comment>
<dbReference type="Gene3D" id="1.25.40.1030">
    <property type="match status" value="1"/>
</dbReference>
<feature type="region of interest" description="Disordered" evidence="7">
    <location>
        <begin position="62"/>
        <end position="89"/>
    </location>
</feature>
<proteinExistence type="inferred from homology"/>
<feature type="compositionally biased region" description="Low complexity" evidence="7">
    <location>
        <begin position="1217"/>
        <end position="1236"/>
    </location>
</feature>
<feature type="compositionally biased region" description="Polar residues" evidence="7">
    <location>
        <begin position="1065"/>
        <end position="1079"/>
    </location>
</feature>
<organism evidence="10 11">
    <name type="scientific">Cuscuta epithymum</name>
    <dbReference type="NCBI Taxonomy" id="186058"/>
    <lineage>
        <taxon>Eukaryota</taxon>
        <taxon>Viridiplantae</taxon>
        <taxon>Streptophyta</taxon>
        <taxon>Embryophyta</taxon>
        <taxon>Tracheophyta</taxon>
        <taxon>Spermatophyta</taxon>
        <taxon>Magnoliopsida</taxon>
        <taxon>eudicotyledons</taxon>
        <taxon>Gunneridae</taxon>
        <taxon>Pentapetalae</taxon>
        <taxon>asterids</taxon>
        <taxon>lamiids</taxon>
        <taxon>Solanales</taxon>
        <taxon>Convolvulaceae</taxon>
        <taxon>Cuscuteae</taxon>
        <taxon>Cuscuta</taxon>
        <taxon>Cuscuta subgen. Cuscuta</taxon>
    </lineage>
</organism>
<feature type="region of interest" description="Disordered" evidence="7">
    <location>
        <begin position="1091"/>
        <end position="1141"/>
    </location>
</feature>
<reference evidence="10" key="1">
    <citation type="submission" date="2022-07" db="EMBL/GenBank/DDBJ databases">
        <authorList>
            <person name="Macas J."/>
            <person name="Novak P."/>
            <person name="Neumann P."/>
        </authorList>
    </citation>
    <scope>NUCLEOTIDE SEQUENCE</scope>
</reference>
<evidence type="ECO:0000256" key="1">
    <source>
        <dbReference type="ARBA" id="ARBA00004240"/>
    </source>
</evidence>
<dbReference type="GO" id="GO:0000139">
    <property type="term" value="C:Golgi membrane"/>
    <property type="evidence" value="ECO:0007669"/>
    <property type="project" value="UniProtKB-SubCell"/>
</dbReference>
<dbReference type="GO" id="GO:0070973">
    <property type="term" value="P:protein localization to endoplasmic reticulum exit site"/>
    <property type="evidence" value="ECO:0007669"/>
    <property type="project" value="TreeGrafter"/>
</dbReference>
<dbReference type="InterPro" id="IPR024298">
    <property type="entry name" value="Sec16_Sec23-bd"/>
</dbReference>
<protein>
    <recommendedName>
        <fullName evidence="6">Protein transport protein sec16</fullName>
    </recommendedName>
</protein>
<keyword evidence="11" id="KW-1185">Reference proteome</keyword>
<dbReference type="GO" id="GO:0012507">
    <property type="term" value="C:ER to Golgi transport vesicle membrane"/>
    <property type="evidence" value="ECO:0007669"/>
    <property type="project" value="TreeGrafter"/>
</dbReference>
<comment type="caution">
    <text evidence="10">The sequence shown here is derived from an EMBL/GenBank/DDBJ whole genome shotgun (WGS) entry which is preliminary data.</text>
</comment>
<dbReference type="Pfam" id="PF12932">
    <property type="entry name" value="Sec16"/>
    <property type="match status" value="1"/>
</dbReference>
<dbReference type="GO" id="GO:0070971">
    <property type="term" value="C:endoplasmic reticulum exit site"/>
    <property type="evidence" value="ECO:0007669"/>
    <property type="project" value="TreeGrafter"/>
</dbReference>
<evidence type="ECO:0000256" key="7">
    <source>
        <dbReference type="SAM" id="MobiDB-lite"/>
    </source>
</evidence>
<evidence type="ECO:0000256" key="5">
    <source>
        <dbReference type="ARBA" id="ARBA00022892"/>
    </source>
</evidence>
<feature type="compositionally biased region" description="Polar residues" evidence="7">
    <location>
        <begin position="1091"/>
        <end position="1102"/>
    </location>
</feature>
<evidence type="ECO:0000256" key="3">
    <source>
        <dbReference type="ARBA" id="ARBA00022448"/>
    </source>
</evidence>
<dbReference type="CDD" id="cd09233">
    <property type="entry name" value="ACE1-Sec16-like"/>
    <property type="match status" value="1"/>
</dbReference>
<dbReference type="GO" id="GO:0015031">
    <property type="term" value="P:protein transport"/>
    <property type="evidence" value="ECO:0007669"/>
    <property type="project" value="UniProtKB-KW"/>
</dbReference>
<dbReference type="GO" id="GO:0016192">
    <property type="term" value="P:vesicle-mediated transport"/>
    <property type="evidence" value="ECO:0007669"/>
    <property type="project" value="UniProtKB-KW"/>
</dbReference>
<feature type="domain" description="Sec16 central conserved" evidence="9">
    <location>
        <begin position="569"/>
        <end position="690"/>
    </location>
</feature>
<feature type="region of interest" description="Disordered" evidence="7">
    <location>
        <begin position="1186"/>
        <end position="1341"/>
    </location>
</feature>
<evidence type="ECO:0000259" key="8">
    <source>
        <dbReference type="Pfam" id="PF12931"/>
    </source>
</evidence>
<dbReference type="EMBL" id="CAMAPF010000117">
    <property type="protein sequence ID" value="CAH9102564.1"/>
    <property type="molecule type" value="Genomic_DNA"/>
</dbReference>
<feature type="region of interest" description="Disordered" evidence="7">
    <location>
        <begin position="1404"/>
        <end position="1438"/>
    </location>
</feature>
<keyword evidence="6" id="KW-0472">Membrane</keyword>
<feature type="compositionally biased region" description="Low complexity" evidence="7">
    <location>
        <begin position="1303"/>
        <end position="1313"/>
    </location>
</feature>
<keyword evidence="6" id="KW-0333">Golgi apparatus</keyword>
<gene>
    <name evidence="10" type="ORF">CEPIT_LOCUS16040</name>
</gene>
<feature type="compositionally biased region" description="Polar residues" evidence="7">
    <location>
        <begin position="1314"/>
        <end position="1341"/>
    </location>
</feature>
<feature type="region of interest" description="Disordered" evidence="7">
    <location>
        <begin position="1041"/>
        <end position="1079"/>
    </location>
</feature>
<evidence type="ECO:0000256" key="6">
    <source>
        <dbReference type="RuleBase" id="RU364101"/>
    </source>
</evidence>
<keyword evidence="6" id="KW-0653">Protein transport</keyword>
<comment type="similarity">
    <text evidence="2 6">Belongs to the SEC16 family.</text>
</comment>
<sequence>MASNPPIQAEDQTDEDFFDKLVNDEDDGHNFNPATLPQGPELLDGNESDEVKAFANLTLSDTNENVNNDTDGWETGIGCSGGERPVNPDDVKPDLLAEDNLEKKIPPLTIPASAGLDSLGESCKDISPDDTAAPDVAVDKSNGSGASGVKEVGWSAFTAGQDSNGDLGFGSYSDFFNELNDTPGDAVGGVEENVSAESHSVSTHQISGSAYLNDTSNSHPQYQLEAMDGQDMNSSQYWENHFPGWKFDSNTGEWYQVDSYNAGGGNNLQGTIGPSLQQMDWVNGKTEVSYVPQTAQSVEGTETESGTIDNISTWNHQLSQATDPAQTVTNWNQALQANNGYPSHMIFDQNYPGWYYDAIAQEWRSLDSYNSSHSTPELQNQLNQNGFASLSQNTEQLMHGVLGQVNDDRAQQYCSKGVGNNWSESFGYYNQKTPSTWHTQCVAKSEPLQEYRENLQVDASYGDYITTNNQLTHSIPHNCEETNMFHGNGTKSQSDFPLSGRSQGFASGRGGFSQQISQPSFEQNELKHSSNEYFRNRNSFTFSQQPFHSTQQLAYTPNTERASAGRPPHALVTFGFGGKLILMKENNSMGGSSFGNENPVGGSISVVDLMDIVTERAHSSVGTSKCCYFQTLCRQSFPGPLVGGSVSSKELNKWIDDRIAHSGSSDLDYRKAEVLKLLLSLLKIACQYYGKLRSPFGTDAAVKENDAPETTVAKLFASVQRSVQLNQYGGGIQCVQQLPSEGHMQASAAEVQSLLVSGRKKEALQCAQQGQLWGPALVLAAQLGDQFYAETVKQMALRQLVVGSPLRTLCLLIAGQPAAVFSSDTVSEGVMPDSLNVPQQPPHFGGNGMLDHWEENLAVITANRTKNDELVLTHLGDCLYKERNDIAAAHICYLVAEANFEQYSDTARLCLVGADHWKFPRTYASPEAIQRTELYEYSKLLGNSQFILLPFQPYKLVYAYMLAEVGKISDALKYSQALLKSLKNGRAPEVETLRQLCSALEERIRTHQQGGFSANLAPGKLVGKLLNLFDTTAHRVVGGLPPPAPSSINSHANEHFHQPVGPPRVSNSQSTMAMSSLVPSTSMEPINEWAANSSSRKTIHNRSISEPDFGRSSLQGQIDSSKDASSSYSQENPTGGTSRFSRFSFGSQFLQKTVGLVLKSRQGRQAKLGEQNKFYYDEKLKRWVEEGAESPTEEAAIPPPPTIASFPNGAPDYNLRSALKSEGSSSGSPELKSPASADSGSGIPPLPPTSNQFSARSRTNVRSRYVDTFNKGGGNATNLFHSPSIPSTKPANPSAAKKFFVPSSVSISSEQQSDINGTQDNSADANNENHQRSFQSRVTSSSDVMNMQRFGSVGNLSNNGKTAGIGSFPGHTRRTASWSGSFSDAASPHHQNIKPLGEVLGIMPPSSSFMPNDTSLVHGLRRSGSSGASGEDLQEVEL</sequence>
<name>A0AAV0DIM0_9ASTE</name>
<dbReference type="PANTHER" id="PTHR13402">
    <property type="entry name" value="RGPR-RELATED"/>
    <property type="match status" value="1"/>
</dbReference>
<feature type="compositionally biased region" description="Polar residues" evidence="7">
    <location>
        <begin position="1276"/>
        <end position="1291"/>
    </location>
</feature>
<keyword evidence="5 6" id="KW-0931">ER-Golgi transport</keyword>
<feature type="compositionally biased region" description="Polar residues" evidence="7">
    <location>
        <begin position="1405"/>
        <end position="1415"/>
    </location>
</feature>
<dbReference type="Pfam" id="PF12931">
    <property type="entry name" value="TPR_Sec16"/>
    <property type="match status" value="1"/>
</dbReference>
<dbReference type="Proteomes" id="UP001152523">
    <property type="component" value="Unassembled WGS sequence"/>
</dbReference>
<feature type="compositionally biased region" description="Polar residues" evidence="7">
    <location>
        <begin position="1249"/>
        <end position="1262"/>
    </location>
</feature>
<keyword evidence="3 6" id="KW-0813">Transport</keyword>